<accession>A0A640VRE9</accession>
<keyword evidence="2" id="KW-1185">Reference proteome</keyword>
<sequence>MHDHNPALLNALGNLVRCILMPANRDDTVDVAPLIWGIEFGAMFADKALDSNGIIDGLNARSKDRDFAATSAPAPTRH</sequence>
<reference evidence="1 2" key="1">
    <citation type="submission" date="2019-12" db="EMBL/GenBank/DDBJ databases">
        <title>Roseobacter cerasinus sp. nov., isolated from seawater around aquaculture.</title>
        <authorList>
            <person name="Muramatsu S."/>
            <person name="Takabe Y."/>
            <person name="Mori K."/>
            <person name="Takaichi S."/>
            <person name="Hanada S."/>
        </authorList>
    </citation>
    <scope>NUCLEOTIDE SEQUENCE [LARGE SCALE GENOMIC DNA]</scope>
    <source>
        <strain evidence="1 2">AI77</strain>
    </source>
</reference>
<evidence type="ECO:0000313" key="1">
    <source>
        <dbReference type="EMBL" id="GFE48776.1"/>
    </source>
</evidence>
<name>A0A640VRE9_9RHOB</name>
<protein>
    <submittedName>
        <fullName evidence="1">Uncharacterized protein</fullName>
    </submittedName>
</protein>
<dbReference type="EMBL" id="BLIV01000001">
    <property type="protein sequence ID" value="GFE48776.1"/>
    <property type="molecule type" value="Genomic_DNA"/>
</dbReference>
<dbReference type="AlphaFoldDB" id="A0A640VRE9"/>
<comment type="caution">
    <text evidence="1">The sequence shown here is derived from an EMBL/GenBank/DDBJ whole genome shotgun (WGS) entry which is preliminary data.</text>
</comment>
<dbReference type="Proteomes" id="UP000436522">
    <property type="component" value="Unassembled WGS sequence"/>
</dbReference>
<gene>
    <name evidence="1" type="ORF">So717_05290</name>
</gene>
<proteinExistence type="predicted"/>
<evidence type="ECO:0000313" key="2">
    <source>
        <dbReference type="Proteomes" id="UP000436522"/>
    </source>
</evidence>
<organism evidence="1 2">
    <name type="scientific">Roseobacter cerasinus</name>
    <dbReference type="NCBI Taxonomy" id="2602289"/>
    <lineage>
        <taxon>Bacteria</taxon>
        <taxon>Pseudomonadati</taxon>
        <taxon>Pseudomonadota</taxon>
        <taxon>Alphaproteobacteria</taxon>
        <taxon>Rhodobacterales</taxon>
        <taxon>Roseobacteraceae</taxon>
        <taxon>Roseobacter</taxon>
    </lineage>
</organism>